<dbReference type="AlphaFoldDB" id="A0ABD3F9K9"/>
<organism evidence="1 2">
    <name type="scientific">Phytophthora oleae</name>
    <dbReference type="NCBI Taxonomy" id="2107226"/>
    <lineage>
        <taxon>Eukaryota</taxon>
        <taxon>Sar</taxon>
        <taxon>Stramenopiles</taxon>
        <taxon>Oomycota</taxon>
        <taxon>Peronosporomycetes</taxon>
        <taxon>Peronosporales</taxon>
        <taxon>Peronosporaceae</taxon>
        <taxon>Phytophthora</taxon>
    </lineage>
</organism>
<keyword evidence="2" id="KW-1185">Reference proteome</keyword>
<comment type="caution">
    <text evidence="1">The sequence shown here is derived from an EMBL/GenBank/DDBJ whole genome shotgun (WGS) entry which is preliminary data.</text>
</comment>
<dbReference type="EMBL" id="JBIMZQ010000027">
    <property type="protein sequence ID" value="KAL3663558.1"/>
    <property type="molecule type" value="Genomic_DNA"/>
</dbReference>
<dbReference type="Proteomes" id="UP001632037">
    <property type="component" value="Unassembled WGS sequence"/>
</dbReference>
<dbReference type="PANTHER" id="PTHR37069">
    <property type="entry name" value="DDE_TNP_1_7 DOMAIN-CONTAINING PROTEIN"/>
    <property type="match status" value="1"/>
</dbReference>
<evidence type="ECO:0000313" key="1">
    <source>
        <dbReference type="EMBL" id="KAL3663558.1"/>
    </source>
</evidence>
<dbReference type="PANTHER" id="PTHR37069:SF2">
    <property type="entry name" value="PIGGYBAC TRANSPOSABLE ELEMENT-DERIVED PROTEIN DOMAIN-CONTAINING PROTEIN"/>
    <property type="match status" value="1"/>
</dbReference>
<gene>
    <name evidence="1" type="ORF">V7S43_011445</name>
</gene>
<name>A0ABD3F9K9_9STRA</name>
<proteinExistence type="predicted"/>
<reference evidence="1 2" key="1">
    <citation type="submission" date="2024-09" db="EMBL/GenBank/DDBJ databases">
        <title>Genome sequencing and assembly of Phytophthora oleae, isolate VK10A, causative agent of rot of olive drupes.</title>
        <authorList>
            <person name="Conti Taguali S."/>
            <person name="Riolo M."/>
            <person name="La Spada F."/>
            <person name="Cacciola S.O."/>
            <person name="Dionisio G."/>
        </authorList>
    </citation>
    <scope>NUCLEOTIDE SEQUENCE [LARGE SCALE GENOMIC DNA]</scope>
    <source>
        <strain evidence="1 2">VK10A</strain>
    </source>
</reference>
<sequence>MQFDDQLLSVLGGMERIASGVVPDAVLKKLGVNGWSELETHAPYDYLQEPYELRSTDAMQQDYSRLYRGDSWPTARALAAASTPPEPFFYFLQQQLWEDIAGESNDYFEASIDGRAQG</sequence>
<evidence type="ECO:0000313" key="2">
    <source>
        <dbReference type="Proteomes" id="UP001632037"/>
    </source>
</evidence>
<protein>
    <submittedName>
        <fullName evidence="1">Uncharacterized protein</fullName>
    </submittedName>
</protein>
<accession>A0ABD3F9K9</accession>